<sequence length="46" mass="5075">MNSKEAYQEPLQSSPEMLSVTVSAGSNRVYSGDGSRNKRISQNVRD</sequence>
<evidence type="ECO:0000256" key="1">
    <source>
        <dbReference type="SAM" id="MobiDB-lite"/>
    </source>
</evidence>
<gene>
    <name evidence="2" type="ORF">EVA_12373</name>
</gene>
<evidence type="ECO:0000313" key="2">
    <source>
        <dbReference type="EMBL" id="EJW99519.1"/>
    </source>
</evidence>
<dbReference type="AlphaFoldDB" id="J9GIY6"/>
<organism evidence="2">
    <name type="scientific">gut metagenome</name>
    <dbReference type="NCBI Taxonomy" id="749906"/>
    <lineage>
        <taxon>unclassified sequences</taxon>
        <taxon>metagenomes</taxon>
        <taxon>organismal metagenomes</taxon>
    </lineage>
</organism>
<proteinExistence type="predicted"/>
<accession>J9GIY6</accession>
<name>J9GIY6_9ZZZZ</name>
<comment type="caution">
    <text evidence="2">The sequence shown here is derived from an EMBL/GenBank/DDBJ whole genome shotgun (WGS) entry which is preliminary data.</text>
</comment>
<reference evidence="2" key="1">
    <citation type="journal article" date="2012" name="PLoS ONE">
        <title>Gene sets for utilization of primary and secondary nutrition supplies in the distal gut of endangered iberian lynx.</title>
        <authorList>
            <person name="Alcaide M."/>
            <person name="Messina E."/>
            <person name="Richter M."/>
            <person name="Bargiela R."/>
            <person name="Peplies J."/>
            <person name="Huws S.A."/>
            <person name="Newbold C.J."/>
            <person name="Golyshin P.N."/>
            <person name="Simon M.A."/>
            <person name="Lopez G."/>
            <person name="Yakimov M.M."/>
            <person name="Ferrer M."/>
        </authorList>
    </citation>
    <scope>NUCLEOTIDE SEQUENCE</scope>
</reference>
<feature type="region of interest" description="Disordered" evidence="1">
    <location>
        <begin position="25"/>
        <end position="46"/>
    </location>
</feature>
<protein>
    <submittedName>
        <fullName evidence="2">Uncharacterized protein</fullName>
    </submittedName>
</protein>
<dbReference type="EMBL" id="AMCI01003764">
    <property type="protein sequence ID" value="EJW99519.1"/>
    <property type="molecule type" value="Genomic_DNA"/>
</dbReference>